<organism evidence="1 2">
    <name type="scientific">Eumeta variegata</name>
    <name type="common">Bagworm moth</name>
    <name type="synonym">Eumeta japonica</name>
    <dbReference type="NCBI Taxonomy" id="151549"/>
    <lineage>
        <taxon>Eukaryota</taxon>
        <taxon>Metazoa</taxon>
        <taxon>Ecdysozoa</taxon>
        <taxon>Arthropoda</taxon>
        <taxon>Hexapoda</taxon>
        <taxon>Insecta</taxon>
        <taxon>Pterygota</taxon>
        <taxon>Neoptera</taxon>
        <taxon>Endopterygota</taxon>
        <taxon>Lepidoptera</taxon>
        <taxon>Glossata</taxon>
        <taxon>Ditrysia</taxon>
        <taxon>Tineoidea</taxon>
        <taxon>Psychidae</taxon>
        <taxon>Oiketicinae</taxon>
        <taxon>Eumeta</taxon>
    </lineage>
</organism>
<evidence type="ECO:0000313" key="2">
    <source>
        <dbReference type="Proteomes" id="UP000299102"/>
    </source>
</evidence>
<protein>
    <submittedName>
        <fullName evidence="1">Uncharacterized protein</fullName>
    </submittedName>
</protein>
<sequence length="145" mass="16423">MGDAFIFHLKCSLKSFRPAPSEPGSALGSFVRHDRLAVVRLRVSLYRDFLQKVSHNGIRRNARLTVTKTLAKESYRQISTEGNPSRYYRDSESNIETMRSALGTLLGLLSRGELLLRLSAKLGECGRADLIIARRRRVLCRDTLM</sequence>
<evidence type="ECO:0000313" key="1">
    <source>
        <dbReference type="EMBL" id="GBP74700.1"/>
    </source>
</evidence>
<comment type="caution">
    <text evidence="1">The sequence shown here is derived from an EMBL/GenBank/DDBJ whole genome shotgun (WGS) entry which is preliminary data.</text>
</comment>
<gene>
    <name evidence="1" type="ORF">EVAR_58966_1</name>
</gene>
<dbReference type="Proteomes" id="UP000299102">
    <property type="component" value="Unassembled WGS sequence"/>
</dbReference>
<keyword evidence="2" id="KW-1185">Reference proteome</keyword>
<name>A0A4C1YI24_EUMVA</name>
<accession>A0A4C1YI24</accession>
<reference evidence="1 2" key="1">
    <citation type="journal article" date="2019" name="Commun. Biol.">
        <title>The bagworm genome reveals a unique fibroin gene that provides high tensile strength.</title>
        <authorList>
            <person name="Kono N."/>
            <person name="Nakamura H."/>
            <person name="Ohtoshi R."/>
            <person name="Tomita M."/>
            <person name="Numata K."/>
            <person name="Arakawa K."/>
        </authorList>
    </citation>
    <scope>NUCLEOTIDE SEQUENCE [LARGE SCALE GENOMIC DNA]</scope>
</reference>
<dbReference type="EMBL" id="BGZK01001218">
    <property type="protein sequence ID" value="GBP74700.1"/>
    <property type="molecule type" value="Genomic_DNA"/>
</dbReference>
<dbReference type="AlphaFoldDB" id="A0A4C1YI24"/>
<proteinExistence type="predicted"/>